<dbReference type="AlphaFoldDB" id="A0A192D417"/>
<dbReference type="PROSITE" id="PS50113">
    <property type="entry name" value="PAC"/>
    <property type="match status" value="1"/>
</dbReference>
<keyword evidence="6" id="KW-0808">Transferase</keyword>
<dbReference type="Pfam" id="PF02518">
    <property type="entry name" value="HATPase_c"/>
    <property type="match status" value="1"/>
</dbReference>
<evidence type="ECO:0000256" key="10">
    <source>
        <dbReference type="ARBA" id="ARBA00022840"/>
    </source>
</evidence>
<dbReference type="PANTHER" id="PTHR43047:SF78">
    <property type="entry name" value="SENSORY_REGULATORY PROTEIN RPFC"/>
    <property type="match status" value="1"/>
</dbReference>
<dbReference type="Proteomes" id="UP000078263">
    <property type="component" value="Chromosome"/>
</dbReference>
<dbReference type="InterPro" id="IPR003594">
    <property type="entry name" value="HATPase_dom"/>
</dbReference>
<dbReference type="Pfam" id="PF08448">
    <property type="entry name" value="PAS_4"/>
    <property type="match status" value="1"/>
</dbReference>
<keyword evidence="8" id="KW-0547">Nucleotide-binding</keyword>
<organism evidence="20 21">
    <name type="scientific">Erythrobacter neustonensis</name>
    <dbReference type="NCBI Taxonomy" id="1112"/>
    <lineage>
        <taxon>Bacteria</taxon>
        <taxon>Pseudomonadati</taxon>
        <taxon>Pseudomonadota</taxon>
        <taxon>Alphaproteobacteria</taxon>
        <taxon>Sphingomonadales</taxon>
        <taxon>Erythrobacteraceae</taxon>
        <taxon>Erythrobacter/Porphyrobacter group</taxon>
        <taxon>Erythrobacter</taxon>
    </lineage>
</organism>
<keyword evidence="21" id="KW-1185">Reference proteome</keyword>
<feature type="transmembrane region" description="Helical" evidence="15">
    <location>
        <begin position="145"/>
        <end position="163"/>
    </location>
</feature>
<feature type="transmembrane region" description="Helical" evidence="15">
    <location>
        <begin position="288"/>
        <end position="309"/>
    </location>
</feature>
<evidence type="ECO:0000259" key="18">
    <source>
        <dbReference type="PROSITE" id="PS50112"/>
    </source>
</evidence>
<name>A0A192D417_9SPHN</name>
<dbReference type="InterPro" id="IPR000700">
    <property type="entry name" value="PAS-assoc_C"/>
</dbReference>
<dbReference type="GO" id="GO:0005524">
    <property type="term" value="F:ATP binding"/>
    <property type="evidence" value="ECO:0007669"/>
    <property type="project" value="UniProtKB-KW"/>
</dbReference>
<accession>A0A192D417</accession>
<evidence type="ECO:0000256" key="8">
    <source>
        <dbReference type="ARBA" id="ARBA00022741"/>
    </source>
</evidence>
<evidence type="ECO:0000256" key="4">
    <source>
        <dbReference type="ARBA" id="ARBA00022475"/>
    </source>
</evidence>
<dbReference type="EC" id="2.7.13.3" evidence="3"/>
<dbReference type="SUPFAM" id="SSF47384">
    <property type="entry name" value="Homodimeric domain of signal transducing histidine kinase"/>
    <property type="match status" value="1"/>
</dbReference>
<feature type="domain" description="PAC" evidence="19">
    <location>
        <begin position="436"/>
        <end position="491"/>
    </location>
</feature>
<dbReference type="PANTHER" id="PTHR43047">
    <property type="entry name" value="TWO-COMPONENT HISTIDINE PROTEIN KINASE"/>
    <property type="match status" value="1"/>
</dbReference>
<feature type="transmembrane region" description="Helical" evidence="15">
    <location>
        <begin position="183"/>
        <end position="203"/>
    </location>
</feature>
<dbReference type="FunFam" id="3.30.565.10:FF:000010">
    <property type="entry name" value="Sensor histidine kinase RcsC"/>
    <property type="match status" value="1"/>
</dbReference>
<sequence>MDDAAIAKAAAPRHAASVQSRKAMANARRRMRAGSPPGATPAGFSLPLVLAVSLRRLARHGIAAGPLDRSSLIAAGVGGIAYFALACISLALSQAGQDISPIWLSNAVAVAVLLRVRLRNELPFLAACLAGSLAVNAVVQLPDRVAVTYSLANLAEMIAVLVLTRRVGRAPPDMGRLADLARFVWAGGLVGPVLSAAIAAPVMGDTLAAWRVGAMSWFLTDCMANLLIVPTALLVVDRVRGKQQRAPAQPLESAALLVGGMVSAFLVFHQTHYPLLFLIQPVTLLHAFRLGSLGTALNVGGVALVAGAMTFMGQGPIAGAQAGGLAQLHLLQAFVAANFLTGLPVAAILAGRDRMLARLATGKREIDLLADTISDAILRYDMAGICTYASPSCQDVMGAPPAAYLGRHAAARLHPDAQERVEQAIARLLGGTSERERVTYRRLADSPDGAPVFLEADCTVVRAPGSGLVEGVVVAARDVTERVELELLLTRARRHAENAARAKSEFLANMSHEIRTPMNGVLGFAELMLQGDLADDQRRFAELIVQSGRSMMMLLNDVLDLSKIESGQFAIDRAPVDLHASLAECAALHRPAALRKGVALDLTCDCADGSECECAARAVWVMTDGLRLRQIMLNLIGNAVKFTEAGQIRVSYRVTDEELRVTVADSGIGISPLQLETIFHPFTQGEGDIARRFGGTGLGLSISRQLAGLLGGRIEVESTPGEGSRFALVLPCATAPQVPVPRLPATGTAPLATPLATAPTAPTLAAPLDPARILLVEDHDINRLLMTEMLERCGQEVDVAHDGNEAIAMVIDQVMRGRPYDLVLMDVQMPECDGLAATRAIRAEGIGPGLMPIIALTANAYAEDVASARLAGMQAHLAKPIDFARLVRVLQRWLPTRIVEDEASGGALSPPPRAALPAAARATALAASPQLIARWQARRAETVAAVETALAGGLLGAARMDGRDGEPPQDSLAFMLHKLAGTAAMFAEPALGSAAAALGHALVQGEDAARCTALARALLDQARSSGTAPAAATTTPR</sequence>
<evidence type="ECO:0000256" key="9">
    <source>
        <dbReference type="ARBA" id="ARBA00022777"/>
    </source>
</evidence>
<dbReference type="FunFam" id="1.10.287.130:FF:000004">
    <property type="entry name" value="Ethylene receptor 1"/>
    <property type="match status" value="1"/>
</dbReference>
<keyword evidence="4" id="KW-1003">Cell membrane</keyword>
<evidence type="ECO:0000256" key="6">
    <source>
        <dbReference type="ARBA" id="ARBA00022679"/>
    </source>
</evidence>
<dbReference type="Pfam" id="PF05231">
    <property type="entry name" value="MASE1"/>
    <property type="match status" value="1"/>
</dbReference>
<keyword evidence="9" id="KW-0418">Kinase</keyword>
<dbReference type="CDD" id="cd00130">
    <property type="entry name" value="PAS"/>
    <property type="match status" value="1"/>
</dbReference>
<dbReference type="NCBIfam" id="TIGR00229">
    <property type="entry name" value="sensory_box"/>
    <property type="match status" value="1"/>
</dbReference>
<keyword evidence="13 15" id="KW-0472">Membrane</keyword>
<dbReference type="Gene3D" id="3.30.450.20">
    <property type="entry name" value="PAS domain"/>
    <property type="match status" value="1"/>
</dbReference>
<dbReference type="Pfam" id="PF00512">
    <property type="entry name" value="HisKA"/>
    <property type="match status" value="1"/>
</dbReference>
<evidence type="ECO:0000256" key="5">
    <source>
        <dbReference type="ARBA" id="ARBA00022553"/>
    </source>
</evidence>
<dbReference type="PROSITE" id="PS50109">
    <property type="entry name" value="HIS_KIN"/>
    <property type="match status" value="1"/>
</dbReference>
<dbReference type="GO" id="GO:0000155">
    <property type="term" value="F:phosphorelay sensor kinase activity"/>
    <property type="evidence" value="ECO:0007669"/>
    <property type="project" value="InterPro"/>
</dbReference>
<feature type="transmembrane region" description="Helical" evidence="15">
    <location>
        <begin position="38"/>
        <end position="58"/>
    </location>
</feature>
<dbReference type="Gene3D" id="3.30.565.10">
    <property type="entry name" value="Histidine kinase-like ATPase, C-terminal domain"/>
    <property type="match status" value="1"/>
</dbReference>
<dbReference type="Gene3D" id="1.10.287.130">
    <property type="match status" value="1"/>
</dbReference>
<dbReference type="InterPro" id="IPR036890">
    <property type="entry name" value="HATPase_C_sf"/>
</dbReference>
<keyword evidence="12" id="KW-0902">Two-component regulatory system</keyword>
<dbReference type="SMART" id="SM00387">
    <property type="entry name" value="HATPase_c"/>
    <property type="match status" value="1"/>
</dbReference>
<dbReference type="InterPro" id="IPR011006">
    <property type="entry name" value="CheY-like_superfamily"/>
</dbReference>
<dbReference type="SMART" id="SM00091">
    <property type="entry name" value="PAS"/>
    <property type="match status" value="1"/>
</dbReference>
<evidence type="ECO:0000256" key="13">
    <source>
        <dbReference type="ARBA" id="ARBA00023136"/>
    </source>
</evidence>
<dbReference type="Pfam" id="PF00072">
    <property type="entry name" value="Response_reg"/>
    <property type="match status" value="1"/>
</dbReference>
<dbReference type="InterPro" id="IPR035965">
    <property type="entry name" value="PAS-like_dom_sf"/>
</dbReference>
<dbReference type="CDD" id="cd16922">
    <property type="entry name" value="HATPase_EvgS-ArcB-TorS-like"/>
    <property type="match status" value="1"/>
</dbReference>
<dbReference type="InterPro" id="IPR000014">
    <property type="entry name" value="PAS"/>
</dbReference>
<evidence type="ECO:0000259" key="19">
    <source>
        <dbReference type="PROSITE" id="PS50113"/>
    </source>
</evidence>
<dbReference type="EMBL" id="CP016033">
    <property type="protein sequence ID" value="ANK12652.1"/>
    <property type="molecule type" value="Genomic_DNA"/>
</dbReference>
<dbReference type="CDD" id="cd17546">
    <property type="entry name" value="REC_hyHK_CKI1_RcsC-like"/>
    <property type="match status" value="1"/>
</dbReference>
<reference evidence="20 21" key="1">
    <citation type="submission" date="2016-05" db="EMBL/GenBank/DDBJ databases">
        <title>Compelete Genome Sequence of Bacteriochlorophyll-Synthesizing Bacterium Porphyrobacter neustonensis DSM 9434.</title>
        <authorList>
            <person name="Shi X.-L."/>
            <person name="Wu Y.-H."/>
            <person name="Cheng H."/>
            <person name="Xu L."/>
            <person name="Zhang X.-Q."/>
            <person name="Wang C.-S."/>
            <person name="Xu X.-W."/>
        </authorList>
    </citation>
    <scope>NUCLEOTIDE SEQUENCE [LARGE SCALE GENOMIC DNA]</scope>
    <source>
        <strain evidence="20 21">DSM 9434</strain>
    </source>
</reference>
<evidence type="ECO:0000256" key="15">
    <source>
        <dbReference type="SAM" id="Phobius"/>
    </source>
</evidence>
<evidence type="ECO:0000256" key="14">
    <source>
        <dbReference type="PROSITE-ProRule" id="PRU00169"/>
    </source>
</evidence>
<evidence type="ECO:0000256" key="11">
    <source>
        <dbReference type="ARBA" id="ARBA00022989"/>
    </source>
</evidence>
<dbReference type="Gene3D" id="3.40.50.2300">
    <property type="match status" value="1"/>
</dbReference>
<feature type="transmembrane region" description="Helical" evidence="15">
    <location>
        <begin position="122"/>
        <end position="139"/>
    </location>
</feature>
<dbReference type="SUPFAM" id="SSF55874">
    <property type="entry name" value="ATPase domain of HSP90 chaperone/DNA topoisomerase II/histidine kinase"/>
    <property type="match status" value="1"/>
</dbReference>
<dbReference type="InterPro" id="IPR004358">
    <property type="entry name" value="Sig_transdc_His_kin-like_C"/>
</dbReference>
<protein>
    <recommendedName>
        <fullName evidence="3">histidine kinase</fullName>
        <ecNumber evidence="3">2.7.13.3</ecNumber>
    </recommendedName>
</protein>
<feature type="transmembrane region" description="Helical" evidence="15">
    <location>
        <begin position="70"/>
        <end position="93"/>
    </location>
</feature>
<proteinExistence type="predicted"/>
<gene>
    <name evidence="20" type="ORF">A9D12_06490</name>
</gene>
<comment type="catalytic activity">
    <reaction evidence="1">
        <text>ATP + protein L-histidine = ADP + protein N-phospho-L-histidine.</text>
        <dbReference type="EC" id="2.7.13.3"/>
    </reaction>
</comment>
<dbReference type="PROSITE" id="PS50112">
    <property type="entry name" value="PAS"/>
    <property type="match status" value="1"/>
</dbReference>
<evidence type="ECO:0000256" key="12">
    <source>
        <dbReference type="ARBA" id="ARBA00023012"/>
    </source>
</evidence>
<evidence type="ECO:0000256" key="3">
    <source>
        <dbReference type="ARBA" id="ARBA00012438"/>
    </source>
</evidence>
<dbReference type="STRING" id="1112.A9D12_06490"/>
<dbReference type="SMART" id="SM00448">
    <property type="entry name" value="REC"/>
    <property type="match status" value="1"/>
</dbReference>
<dbReference type="InterPro" id="IPR036097">
    <property type="entry name" value="HisK_dim/P_sf"/>
</dbReference>
<keyword evidence="5 14" id="KW-0597">Phosphoprotein</keyword>
<feature type="transmembrane region" description="Helical" evidence="15">
    <location>
        <begin position="248"/>
        <end position="268"/>
    </location>
</feature>
<dbReference type="CDD" id="cd00082">
    <property type="entry name" value="HisKA"/>
    <property type="match status" value="1"/>
</dbReference>
<feature type="domain" description="Histidine kinase" evidence="16">
    <location>
        <begin position="509"/>
        <end position="734"/>
    </location>
</feature>
<keyword evidence="7 15" id="KW-0812">Transmembrane</keyword>
<dbReference type="SMART" id="SM00388">
    <property type="entry name" value="HisKA"/>
    <property type="match status" value="1"/>
</dbReference>
<feature type="domain" description="PAS" evidence="18">
    <location>
        <begin position="362"/>
        <end position="432"/>
    </location>
</feature>
<dbReference type="KEGG" id="pns:A9D12_06490"/>
<dbReference type="SUPFAM" id="SSF52172">
    <property type="entry name" value="CheY-like"/>
    <property type="match status" value="1"/>
</dbReference>
<dbReference type="InterPro" id="IPR005467">
    <property type="entry name" value="His_kinase_dom"/>
</dbReference>
<dbReference type="GO" id="GO:0005886">
    <property type="term" value="C:plasma membrane"/>
    <property type="evidence" value="ECO:0007669"/>
    <property type="project" value="UniProtKB-SubCell"/>
</dbReference>
<comment type="subcellular location">
    <subcellularLocation>
        <location evidence="2">Cell membrane</location>
        <topology evidence="2">Multi-pass membrane protein</topology>
    </subcellularLocation>
</comment>
<evidence type="ECO:0000313" key="21">
    <source>
        <dbReference type="Proteomes" id="UP000078263"/>
    </source>
</evidence>
<dbReference type="PRINTS" id="PR00344">
    <property type="entry name" value="BCTRLSENSOR"/>
</dbReference>
<evidence type="ECO:0000259" key="17">
    <source>
        <dbReference type="PROSITE" id="PS50110"/>
    </source>
</evidence>
<dbReference type="InterPro" id="IPR007895">
    <property type="entry name" value="MASE1"/>
</dbReference>
<dbReference type="InterPro" id="IPR001789">
    <property type="entry name" value="Sig_transdc_resp-reg_receiver"/>
</dbReference>
<evidence type="ECO:0000256" key="1">
    <source>
        <dbReference type="ARBA" id="ARBA00000085"/>
    </source>
</evidence>
<evidence type="ECO:0000256" key="2">
    <source>
        <dbReference type="ARBA" id="ARBA00004651"/>
    </source>
</evidence>
<evidence type="ECO:0000259" key="16">
    <source>
        <dbReference type="PROSITE" id="PS50109"/>
    </source>
</evidence>
<dbReference type="InterPro" id="IPR003661">
    <property type="entry name" value="HisK_dim/P_dom"/>
</dbReference>
<evidence type="ECO:0000256" key="7">
    <source>
        <dbReference type="ARBA" id="ARBA00022692"/>
    </source>
</evidence>
<evidence type="ECO:0000313" key="20">
    <source>
        <dbReference type="EMBL" id="ANK12652.1"/>
    </source>
</evidence>
<feature type="domain" description="Response regulatory" evidence="17">
    <location>
        <begin position="772"/>
        <end position="894"/>
    </location>
</feature>
<feature type="transmembrane region" description="Helical" evidence="15">
    <location>
        <begin position="215"/>
        <end position="236"/>
    </location>
</feature>
<feature type="modified residue" description="4-aspartylphosphate" evidence="14">
    <location>
        <position position="826"/>
    </location>
</feature>
<dbReference type="InterPro" id="IPR013656">
    <property type="entry name" value="PAS_4"/>
</dbReference>
<dbReference type="SUPFAM" id="SSF55785">
    <property type="entry name" value="PYP-like sensor domain (PAS domain)"/>
    <property type="match status" value="1"/>
</dbReference>
<keyword evidence="11 15" id="KW-1133">Transmembrane helix</keyword>
<dbReference type="PROSITE" id="PS50110">
    <property type="entry name" value="RESPONSE_REGULATORY"/>
    <property type="match status" value="1"/>
</dbReference>
<feature type="transmembrane region" description="Helical" evidence="15">
    <location>
        <begin position="330"/>
        <end position="350"/>
    </location>
</feature>
<keyword evidence="10" id="KW-0067">ATP-binding</keyword>